<reference evidence="1" key="1">
    <citation type="journal article" date="2014" name="Genome Biol. Evol.">
        <title>Genome evolution and plasticity of Serratia marcescens, an important multidrug-resistant nosocomial pathogen.</title>
        <authorList>
            <person name="Iguchi A."/>
            <person name="Nagaya Y."/>
            <person name="Pradel E."/>
            <person name="Ooka T."/>
            <person name="Ogura Y."/>
            <person name="Katsura K."/>
            <person name="Kurokawa K."/>
            <person name="Oshima K."/>
            <person name="Hattori M."/>
            <person name="Parkhill J."/>
            <person name="Sebaihia M."/>
            <person name="Coulthurst S.J."/>
            <person name="Gotoh N."/>
            <person name="Thomson N.R."/>
            <person name="Ewbank J.J."/>
            <person name="Hayashi T."/>
        </authorList>
    </citation>
    <scope>NUCLEOTIDE SEQUENCE</scope>
    <source>
        <strain evidence="1">SM39</strain>
    </source>
</reference>
<dbReference type="AlphaFoldDB" id="A0AAT9F4X3"/>
<accession>A0AAT9F4X3</accession>
<organism evidence="1">
    <name type="scientific">Serratia marcescens SM39</name>
    <dbReference type="NCBI Taxonomy" id="1334564"/>
    <lineage>
        <taxon>Bacteria</taxon>
        <taxon>Pseudomonadati</taxon>
        <taxon>Pseudomonadota</taxon>
        <taxon>Gammaproteobacteria</taxon>
        <taxon>Enterobacterales</taxon>
        <taxon>Yersiniaceae</taxon>
        <taxon>Serratia</taxon>
    </lineage>
</organism>
<gene>
    <name evidence="1" type="ORF">SM39_4584</name>
</gene>
<dbReference type="EMBL" id="AP013063">
    <property type="protein sequence ID" value="BAO36503.1"/>
    <property type="molecule type" value="Genomic_DNA"/>
</dbReference>
<proteinExistence type="predicted"/>
<name>A0AAT9F4X3_SERMA</name>
<dbReference type="KEGG" id="smar:SM39_4584"/>
<protein>
    <submittedName>
        <fullName evidence="1">Uncharacterized protein</fullName>
    </submittedName>
</protein>
<evidence type="ECO:0000313" key="1">
    <source>
        <dbReference type="EMBL" id="BAO36503.1"/>
    </source>
</evidence>
<sequence length="159" mass="17621">MTTLDPRQLWRRTARTGNHYACKTMHLLHARLKNGKFAENWHKKTGFNGAGWGRSLGGRLTPRGARCSTPPALKASFSTGGVCSGQIGHLPSKRPYPFTMHLLFIKTAVVFSSVAIRSSQSLRSCSPAQPRSRKKSHSPAIHPTITQIFLTITPIQIYQ</sequence>